<dbReference type="SUPFAM" id="SSF52151">
    <property type="entry name" value="FabD/lysophospholipase-like"/>
    <property type="match status" value="1"/>
</dbReference>
<dbReference type="InterPro" id="IPR042104">
    <property type="entry name" value="PKS_dehydratase_sf"/>
</dbReference>
<feature type="domain" description="PKS/mFAS DH" evidence="13">
    <location>
        <begin position="963"/>
        <end position="1258"/>
    </location>
</feature>
<dbReference type="Pfam" id="PF00698">
    <property type="entry name" value="Acyl_transf_1"/>
    <property type="match status" value="1"/>
</dbReference>
<dbReference type="Pfam" id="PF22621">
    <property type="entry name" value="CurL-like_PKS_C"/>
    <property type="match status" value="1"/>
</dbReference>
<dbReference type="SUPFAM" id="SSF47336">
    <property type="entry name" value="ACP-like"/>
    <property type="match status" value="1"/>
</dbReference>
<evidence type="ECO:0000256" key="8">
    <source>
        <dbReference type="ARBA" id="ARBA00023268"/>
    </source>
</evidence>
<dbReference type="PROSITE" id="PS52004">
    <property type="entry name" value="KS3_2"/>
    <property type="match status" value="1"/>
</dbReference>
<dbReference type="SMART" id="SM00825">
    <property type="entry name" value="PKS_KS"/>
    <property type="match status" value="1"/>
</dbReference>
<keyword evidence="7" id="KW-0560">Oxidoreductase</keyword>
<dbReference type="Gene3D" id="3.10.129.110">
    <property type="entry name" value="Polyketide synthase dehydratase"/>
    <property type="match status" value="1"/>
</dbReference>
<dbReference type="SUPFAM" id="SSF52777">
    <property type="entry name" value="CoA-dependent acyltransferases"/>
    <property type="match status" value="2"/>
</dbReference>
<dbReference type="InterPro" id="IPR036736">
    <property type="entry name" value="ACP-like_sf"/>
</dbReference>
<evidence type="ECO:0000256" key="1">
    <source>
        <dbReference type="ARBA" id="ARBA00022450"/>
    </source>
</evidence>
<dbReference type="InterPro" id="IPR001227">
    <property type="entry name" value="Ac_transferase_dom_sf"/>
</dbReference>
<dbReference type="InterPro" id="IPR014030">
    <property type="entry name" value="Ketoacyl_synth_N"/>
</dbReference>
<dbReference type="GO" id="GO:0006633">
    <property type="term" value="P:fatty acid biosynthetic process"/>
    <property type="evidence" value="ECO:0007669"/>
    <property type="project" value="InterPro"/>
</dbReference>
<dbReference type="InterPro" id="IPR013217">
    <property type="entry name" value="Methyltransf_12"/>
</dbReference>
<dbReference type="Pfam" id="PF14765">
    <property type="entry name" value="PS-DH"/>
    <property type="match status" value="1"/>
</dbReference>
<evidence type="ECO:0000256" key="7">
    <source>
        <dbReference type="ARBA" id="ARBA00023002"/>
    </source>
</evidence>
<feature type="active site" description="Proton donor; for dehydratase activity" evidence="9">
    <location>
        <position position="1168"/>
    </location>
</feature>
<dbReference type="Gene3D" id="3.40.47.10">
    <property type="match status" value="1"/>
</dbReference>
<feature type="region of interest" description="Disordered" evidence="10">
    <location>
        <begin position="2501"/>
        <end position="2555"/>
    </location>
</feature>
<dbReference type="CDD" id="cd00833">
    <property type="entry name" value="PKS"/>
    <property type="match status" value="1"/>
</dbReference>
<dbReference type="InterPro" id="IPR029063">
    <property type="entry name" value="SAM-dependent_MTases_sf"/>
</dbReference>
<dbReference type="InterPro" id="IPR020845">
    <property type="entry name" value="AMP-binding_CS"/>
</dbReference>
<dbReference type="InterPro" id="IPR049900">
    <property type="entry name" value="PKS_mFAS_DH"/>
</dbReference>
<dbReference type="InterPro" id="IPR057326">
    <property type="entry name" value="KR_dom"/>
</dbReference>
<dbReference type="InterPro" id="IPR050091">
    <property type="entry name" value="PKS_NRPS_Biosynth_Enz"/>
</dbReference>
<keyword evidence="3" id="KW-0436">Ligase</keyword>
<dbReference type="InterPro" id="IPR013120">
    <property type="entry name" value="FAR_NAD-bd"/>
</dbReference>
<keyword evidence="6" id="KW-0677">Repeat</keyword>
<dbReference type="SMART" id="SM00823">
    <property type="entry name" value="PKS_PP"/>
    <property type="match status" value="2"/>
</dbReference>
<dbReference type="CDD" id="cd02440">
    <property type="entry name" value="AdoMet_MTases"/>
    <property type="match status" value="1"/>
</dbReference>
<dbReference type="OrthoDB" id="329835at2759"/>
<dbReference type="GO" id="GO:0004315">
    <property type="term" value="F:3-oxoacyl-[acyl-carrier-protein] synthase activity"/>
    <property type="evidence" value="ECO:0007669"/>
    <property type="project" value="InterPro"/>
</dbReference>
<dbReference type="Gene3D" id="3.30.300.30">
    <property type="match status" value="1"/>
</dbReference>
<evidence type="ECO:0000256" key="3">
    <source>
        <dbReference type="ARBA" id="ARBA00022598"/>
    </source>
</evidence>
<dbReference type="SUPFAM" id="SSF53901">
    <property type="entry name" value="Thiolase-like"/>
    <property type="match status" value="1"/>
</dbReference>
<dbReference type="InterPro" id="IPR042099">
    <property type="entry name" value="ANL_N_sf"/>
</dbReference>
<comment type="caution">
    <text evidence="14">The sequence shown here is derived from an EMBL/GenBank/DDBJ whole genome shotgun (WGS) entry which is preliminary data.</text>
</comment>
<dbReference type="SUPFAM" id="SSF55048">
    <property type="entry name" value="Probable ACP-binding domain of malonyl-CoA ACP transacylase"/>
    <property type="match status" value="1"/>
</dbReference>
<evidence type="ECO:0000313" key="14">
    <source>
        <dbReference type="EMBL" id="RYP10842.1"/>
    </source>
</evidence>
<dbReference type="Pfam" id="PF00550">
    <property type="entry name" value="PP-binding"/>
    <property type="match status" value="1"/>
</dbReference>
<dbReference type="PANTHER" id="PTHR43775">
    <property type="entry name" value="FATTY ACID SYNTHASE"/>
    <property type="match status" value="1"/>
</dbReference>
<feature type="domain" description="Ketosynthase family 3 (KS3)" evidence="12">
    <location>
        <begin position="12"/>
        <end position="465"/>
    </location>
</feature>
<dbReference type="InterPro" id="IPR020806">
    <property type="entry name" value="PKS_PP-bd"/>
</dbReference>
<evidence type="ECO:0000259" key="11">
    <source>
        <dbReference type="PROSITE" id="PS50075"/>
    </source>
</evidence>
<evidence type="ECO:0000256" key="4">
    <source>
        <dbReference type="ARBA" id="ARBA00022603"/>
    </source>
</evidence>
<evidence type="ECO:0000256" key="10">
    <source>
        <dbReference type="SAM" id="MobiDB-lite"/>
    </source>
</evidence>
<dbReference type="EMBL" id="QJNU01000011">
    <property type="protein sequence ID" value="RYP10842.1"/>
    <property type="molecule type" value="Genomic_DNA"/>
</dbReference>
<dbReference type="InterPro" id="IPR023213">
    <property type="entry name" value="CAT-like_dom_sf"/>
</dbReference>
<dbReference type="Pfam" id="PF00668">
    <property type="entry name" value="Condensation"/>
    <property type="match status" value="1"/>
</dbReference>
<dbReference type="Pfam" id="PF07993">
    <property type="entry name" value="NAD_binding_4"/>
    <property type="match status" value="1"/>
</dbReference>
<accession>A0A4Q4TVD8</accession>
<evidence type="ECO:0000256" key="5">
    <source>
        <dbReference type="ARBA" id="ARBA00022679"/>
    </source>
</evidence>
<dbReference type="PROSITE" id="PS52019">
    <property type="entry name" value="PKS_MFAS_DH"/>
    <property type="match status" value="1"/>
</dbReference>
<dbReference type="Proteomes" id="UP000293360">
    <property type="component" value="Unassembled WGS sequence"/>
</dbReference>
<dbReference type="GO" id="GO:0008168">
    <property type="term" value="F:methyltransferase activity"/>
    <property type="evidence" value="ECO:0007669"/>
    <property type="project" value="UniProtKB-KW"/>
</dbReference>
<dbReference type="InterPro" id="IPR036291">
    <property type="entry name" value="NAD(P)-bd_dom_sf"/>
</dbReference>
<feature type="region of interest" description="N-terminal hotdog fold" evidence="9">
    <location>
        <begin position="963"/>
        <end position="1097"/>
    </location>
</feature>
<dbReference type="GO" id="GO:0016874">
    <property type="term" value="F:ligase activity"/>
    <property type="evidence" value="ECO:0007669"/>
    <property type="project" value="UniProtKB-KW"/>
</dbReference>
<dbReference type="Pfam" id="PF08659">
    <property type="entry name" value="KR"/>
    <property type="match status" value="1"/>
</dbReference>
<dbReference type="CDD" id="cd05930">
    <property type="entry name" value="A_NRPS"/>
    <property type="match status" value="1"/>
</dbReference>
<dbReference type="InterPro" id="IPR045851">
    <property type="entry name" value="AMP-bd_C_sf"/>
</dbReference>
<keyword evidence="5" id="KW-0808">Transferase</keyword>
<dbReference type="InterPro" id="IPR020841">
    <property type="entry name" value="PKS_Beta-ketoAc_synthase_dom"/>
</dbReference>
<dbReference type="GO" id="GO:0031177">
    <property type="term" value="F:phosphopantetheine binding"/>
    <property type="evidence" value="ECO:0007669"/>
    <property type="project" value="InterPro"/>
</dbReference>
<evidence type="ECO:0000256" key="6">
    <source>
        <dbReference type="ARBA" id="ARBA00022737"/>
    </source>
</evidence>
<name>A0A4Q4TVD8_9PEZI</name>
<keyword evidence="8" id="KW-0511">Multifunctional enzyme</keyword>
<dbReference type="InterPro" id="IPR009081">
    <property type="entry name" value="PP-bd_ACP"/>
</dbReference>
<dbReference type="SMART" id="SM00827">
    <property type="entry name" value="PKS_AT"/>
    <property type="match status" value="1"/>
</dbReference>
<proteinExistence type="predicted"/>
<dbReference type="GO" id="GO:0032259">
    <property type="term" value="P:methylation"/>
    <property type="evidence" value="ECO:0007669"/>
    <property type="project" value="UniProtKB-KW"/>
</dbReference>
<protein>
    <submittedName>
        <fullName evidence="14">Uncharacterized protein</fullName>
    </submittedName>
</protein>
<keyword evidence="4" id="KW-0489">Methyltransferase</keyword>
<dbReference type="Pfam" id="PF21089">
    <property type="entry name" value="PKS_DH_N"/>
    <property type="match status" value="1"/>
</dbReference>
<dbReference type="InterPro" id="IPR016035">
    <property type="entry name" value="Acyl_Trfase/lysoPLipase"/>
</dbReference>
<keyword evidence="15" id="KW-1185">Reference proteome</keyword>
<dbReference type="PROSITE" id="PS00606">
    <property type="entry name" value="KS3_1"/>
    <property type="match status" value="1"/>
</dbReference>
<dbReference type="InterPro" id="IPR020807">
    <property type="entry name" value="PKS_DH"/>
</dbReference>
<dbReference type="InterPro" id="IPR018201">
    <property type="entry name" value="Ketoacyl_synth_AS"/>
</dbReference>
<dbReference type="GO" id="GO:0004312">
    <property type="term" value="F:fatty acid synthase activity"/>
    <property type="evidence" value="ECO:0007669"/>
    <property type="project" value="TreeGrafter"/>
</dbReference>
<dbReference type="InterPro" id="IPR049551">
    <property type="entry name" value="PKS_DH_C"/>
</dbReference>
<dbReference type="GO" id="GO:0009403">
    <property type="term" value="P:toxin biosynthetic process"/>
    <property type="evidence" value="ECO:0007669"/>
    <property type="project" value="UniProtKB-ARBA"/>
</dbReference>
<dbReference type="GO" id="GO:0016491">
    <property type="term" value="F:oxidoreductase activity"/>
    <property type="evidence" value="ECO:0007669"/>
    <property type="project" value="UniProtKB-KW"/>
</dbReference>
<dbReference type="InterPro" id="IPR013968">
    <property type="entry name" value="PKS_KR"/>
</dbReference>
<dbReference type="Gene3D" id="1.10.1200.10">
    <property type="entry name" value="ACP-like"/>
    <property type="match status" value="1"/>
</dbReference>
<dbReference type="InterPro" id="IPR001242">
    <property type="entry name" value="Condensation_dom"/>
</dbReference>
<sequence>MSGALQPADHAKEPIAIIGSGCRFPGHASSPSKLWDLLKNPRDLMTPIPPERFNAKGFYHPDGQFHGHSNVKGSYHLHEEGVERRFDAHFFGINPVEANVLDPQMRLLLETVYEAVEDAGQTLDALQGSNTAVFAGLMSLDYETVMYRDPDSIGTYHVTGTARSLLSNRISYFFDWHGPSMTIDTACSSSLVALHQAVQVLRSGESQVAVAAGTNLILDPQYYVSESKLQMLSPDGRSRMWDAGVNGYARGDGIAAVILKPLSKAIADGDCIDCVIRETGLNQDGKTQGITLPSAMAQAKLIRDCYSRVGLDISNPANRPQYFEAHGTGTPAGDPIEAEAISTAFFGEGVSGTHDTLYVGSIKTVVGHTEGTAGLAAIMKVALALQNSTVPPNLLFERLNPRIEPFYKHLEVPTSAKPWPEVSGTRRASVNRRVPATPSSMFSSGSLTYPSFGFGGANAHAILESYTPLDTQVGSGNTTSVFTPFVFSAASEKSLVAYITTFIKYLKEHQESVNLRDLAYSLHTRRSRLQYATSTASLSIEGLCSKLEQKLKTAGNDSEKPVGRRADSDLNSRSARILGVFTGQGAQWARMGVELISSSDAARKIVQRLEARLSQLPLVDRPAWSLIDELQKDSSSSRITEATFSQPLCTAIQIVLVDLLHAAGIKFSALVGHSSGEIGAAYASGLISAESAICIAYYRGLHTRLATGGAMMAVGTSAEDAQELCDDPLFEGRIAIAAVNSSASVTLSGDEDAIEEARQIFVDENKFARRLKVDKAYHSRHMIPCSEVYIQSLKTLHIEIRPQSGGVWFSSVCGDEAAESRSRLQDAYWDANMVSPVLFKQAIEKACTVEGPFDLCIEIGPHPALKGPALQTIQDVCTQDAAYTGLLERGKNDIEAFGDGLGYIWTCLGKGQVNLQATDELLSNSSPVKLVKGLPTYAWDHENEYWHESRYARAIRMRPDAAHELLGHLTPDSSDHEMRWRNVLRPQEISWLKGHQLQDQIVLPAAAYVVLAFEASMALYKASVPSLVEIVDLDIGQALTFDNETASIETIFSMSDIRQDGNKMHASFKYYSTPMIRAGASLSLMASGTVHLTLDDPSAVALPARNPREPNLLSVDTAEFYSSLQQLDYQYSGDFYALSKLERKLGAATGVITDVEDTSLLVHPAMLDAAFQSVLLSHSAPYDGRLWAMHVPRRIQCASINPYLCANKTTHVLPFDATQPHDQQTITGDVSVYPGDLEHAMIQVQGLECVPFSRATEHDDKEVFSTTHWDLLSPSVEKVTFDGRATPEQYQLSLLLERLCYQYLANLERSIPDDHCSRSEGPYKNFFKFARHFCESADNGKLSYWQADWADDTLDELLRLSEPYADAVDLRLLNALGPSFPAIVMGETTPVEIGMQDNLLANFYSNGLGNAEYTNYLTRTVKQLTHRYPHLSILEVGAGTAGATKGIMKEVTDFESYTFTDISSGFFDQAKEMLAPQSERMTFKVLDIGRDPRSQGFADGTYDLIVASLVLHATPFLKDTMRNVRRLLKPGGYLVLLEGTNNDAARIGTIFGAFTGWWLGAEDGRVLTPQVTVPEWDRLLRESGFSGCDAVTPDHDPITMPMSLIVSQALNEKVAFLREPLASPIEMFSSGLIISDLVIVGGRTLSTCRLEGHLRRWLERYSGNVKTVRALDELSSVQLTADTTVLSLADLDEATFKNLSDSKWNALKTMLQSAGTVLWVTEGRRSRNPHANMTVGLVHTALKEIPALSMQFLDFEDSRNIDARTIAEALLRFKAGLMWASDESMLLSVEPELILDRDGQTSIPRLIKVQAMNDRYNSSRRPILEQSHAEVDIVRLEISGPGFSLRRERNDFNFRPTSLTRLHTTHSLLYSVKIENFGSMFLGLGRHVETGTQMVFLSEHQSSLIEPSAQLTVPCKVPDGLEADFLSIAALRLISLSVMSRLNRSEILLVHEPSHACAAILEKDAAARGIIVKFTTTKKPCGDGWLLIHPRASMRSISGLLGQVSAFVDFSNHEDERTVAIIRAHLRVSCIWEDMSSIFSRSSWVKPAADTHAIRYRLKAVAGLAAQDVSDSDISMASPDTVELSQLTDTEDSFSSQSIVSWTTSSVTLTKVEPIDSRLRFSDSKTYWLAGLTGGLGLSLCEWMVRHGAKYIVITSRNPKVDEGWIERMAAAGAVVKIYANDVTDRAQVVGLHKDICDTLPPIAGVAQGAMVLDDTPIRNMNKESMLKVTRPKVEGSIHLNDLFQEDTLDFFIFFSSVTVVIGNIGQSNYTTANAFMTSLARQRRDRGLAASIINIGPVLGVGYIAQKDLDRTAAFERSGAYVYLAEQDVHQLFGEAVAAGRPFSSLPIEITTGVRRISAAEEFKPLWASDPMMSHFVKNSESSGAGLNDSKSKVSLKTQLAEAKNEEQIYHTVKNALLPKLAGLFQFDIGKLEQADLATFRLDEIGIDSLLAVEIRTWFMKTLEVNIPVLKILSGVSAGALIDEAVAVLAPRLLAAEGSTEPTDLLEQAPEIEVSTPNSGETASLSDQTSEDTEVSSGDSEILNPNTTGTTPFIDLDDPIKGLPLLPVPERTVELSFSQSMFWFVAAYLDDKTGLNHTGSLRITGKLRSQDFKAAIEAIGQRHESLRTCFSLVDGQPSQSIMETSLLHLEHRQISHEREVHDAVWELEHHVFDLEQGETVRVLLLSRSLTEHYFLLGSHSLVMDGLSSQVFIKDLLQLYDHQPLQPAPLQYPDYSQKQHQEFLAGKYENELRYWRSEYPDFPPQLSVLRVSTTVTHPVLKTYENTRVDLKIKPDVKSQIQSVCRRCKVTPFHFYFTTFRALLARFSDIQDVSIGIGDANRLEDRLLESIGPYVNLLPLRFRNDAGRNFEEVLQETRSKTYAALANSRVPFQLLLDQLKVPRSATCTPIFQAFIDYRQGQKMKENWGDNHVELISFQASHTPYDLALDIIDDPQGECLLMLQTRKDIYNQDDTAFLLKSYEMLLKSFAQESSVALSQPNIFQQADIDRAMQFGQGPIYDSRWPETIVHRVQQLAESQPAISAITSAGGVSTTYSELSSKSSSIAVALHQAGVGPGSRIAILQEPTADWVASILAVMHIGAIYLPLDLTTPMARLSVIANDCQPSVVLVDDDTQHLAGELGMRNLRPINVSVVKDTGVCIPIAATADSIAMILYTSGSSGTPKGIALKHEGLRNWIEPAAEQYGLGAETVLQQSASSFDMSFTQIFIALCFGGNLVLLGRCHRGDAQAISELIVSKDVTFTCATPSEYFSWLKYGNDDPLRTSCWKRALCAGEPVVESLLQQFASLGKPDLRFFNSYGPTEISLVATATELPYEPQNKKPYDSIDAGYTLPNYSVYVLGDGLKPVPPGVQGEIYIGGAGVAAGYLNNPGLTGERFVPDHLASAHFISKGWNVMHRTGDLGRWRREDGALLIEGRISGDTQIKLRGLRIDMRDIESAMIEAAMGSLSEVVVSVRRRSPQSPEFLVAHVKFNPKHPKVKEEHILGTILASLSLPQYMLPSVVLRLDQMPMTSSGKLDRKAVASLALPDVSVDQDLSSNFTESERRLKDIWTDVISKEVINIHHITPSSDFFHVGGTSLLLLSLQAHLKRSFNIKLPLVQMFESSTLAAMALRIESEKTPEMENFDWEEETKISPATLALEKRGSQVHYGPKTVVLTGVTGFLGQELLKGLLDDDTISRVHCIGVRNFDRLPRSLRHEKVLLYQGDLTLPRLGLSEEIVSRIFKEADRIIHNGADVSHLKTFQSLRTANLQATKELIEMSLPRLIPFHYVSTAGVGTYSGLDEFREVSATPHPPPTDGFDGYTASKWASERYLEKVAEHCRWPVWIHRPSSVKRADIPDLDLMQNLLKYCKLMHAVPVSTNLRGELDLVTPATVVRSMIGELHNENPGPGWVRFLHQAGNVKLALDDMKTFMERELEGPVKELPIDQWARKAGELGLHEVLVAFFENVVNLRVITYPKLIKGQA</sequence>
<dbReference type="SMART" id="SM00822">
    <property type="entry name" value="PKS_KR"/>
    <property type="match status" value="1"/>
</dbReference>
<dbReference type="STRING" id="155417.A0A4Q4TVD8"/>
<dbReference type="Gene3D" id="3.40.50.150">
    <property type="entry name" value="Vaccinia Virus protein VP39"/>
    <property type="match status" value="1"/>
</dbReference>
<feature type="domain" description="Carrier" evidence="11">
    <location>
        <begin position="3554"/>
        <end position="3634"/>
    </location>
</feature>
<keyword evidence="1" id="KW-0596">Phosphopantetheine</keyword>
<evidence type="ECO:0000259" key="12">
    <source>
        <dbReference type="PROSITE" id="PS52004"/>
    </source>
</evidence>
<dbReference type="PROSITE" id="PS50075">
    <property type="entry name" value="CARRIER"/>
    <property type="match status" value="1"/>
</dbReference>
<dbReference type="Pfam" id="PF00501">
    <property type="entry name" value="AMP-binding"/>
    <property type="match status" value="1"/>
</dbReference>
<dbReference type="InterPro" id="IPR014031">
    <property type="entry name" value="Ketoacyl_synth_C"/>
</dbReference>
<dbReference type="SUPFAM" id="SSF51735">
    <property type="entry name" value="NAD(P)-binding Rossmann-fold domains"/>
    <property type="match status" value="2"/>
</dbReference>
<feature type="compositionally biased region" description="Polar residues" evidence="10">
    <location>
        <begin position="2536"/>
        <end position="2552"/>
    </location>
</feature>
<reference evidence="14 15" key="1">
    <citation type="submission" date="2018-06" db="EMBL/GenBank/DDBJ databases">
        <title>Complete Genomes of Monosporascus.</title>
        <authorList>
            <person name="Robinson A.J."/>
            <person name="Natvig D.O."/>
        </authorList>
    </citation>
    <scope>NUCLEOTIDE SEQUENCE [LARGE SCALE GENOMIC DNA]</scope>
    <source>
        <strain evidence="14 15">CBS 110550</strain>
    </source>
</reference>
<evidence type="ECO:0000256" key="2">
    <source>
        <dbReference type="ARBA" id="ARBA00022553"/>
    </source>
</evidence>
<evidence type="ECO:0000313" key="15">
    <source>
        <dbReference type="Proteomes" id="UP000293360"/>
    </source>
</evidence>
<feature type="compositionally biased region" description="Polar residues" evidence="10">
    <location>
        <begin position="2516"/>
        <end position="2529"/>
    </location>
</feature>
<keyword evidence="2" id="KW-0597">Phosphoprotein</keyword>
<dbReference type="InterPro" id="IPR006162">
    <property type="entry name" value="Ppantetheine_attach_site"/>
</dbReference>
<dbReference type="PROSITE" id="PS00455">
    <property type="entry name" value="AMP_BINDING"/>
    <property type="match status" value="1"/>
</dbReference>
<dbReference type="InterPro" id="IPR049552">
    <property type="entry name" value="PKS_DH_N"/>
</dbReference>
<dbReference type="SUPFAM" id="SSF56801">
    <property type="entry name" value="Acetyl-CoA synthetase-like"/>
    <property type="match status" value="1"/>
</dbReference>
<feature type="active site" description="Proton acceptor; for dehydratase activity" evidence="9">
    <location>
        <position position="995"/>
    </location>
</feature>
<dbReference type="Pfam" id="PF02801">
    <property type="entry name" value="Ketoacyl-synt_C"/>
    <property type="match status" value="1"/>
</dbReference>
<dbReference type="Gene3D" id="3.40.50.12780">
    <property type="entry name" value="N-terminal domain of ligase-like"/>
    <property type="match status" value="1"/>
</dbReference>
<dbReference type="Gene3D" id="3.40.366.10">
    <property type="entry name" value="Malonyl-Coenzyme A Acyl Carrier Protein, domain 2"/>
    <property type="match status" value="1"/>
</dbReference>
<gene>
    <name evidence="14" type="ORF">DL764_000394</name>
</gene>
<dbReference type="InterPro" id="IPR014043">
    <property type="entry name" value="Acyl_transferase_dom"/>
</dbReference>
<dbReference type="InterPro" id="IPR016036">
    <property type="entry name" value="Malonyl_transacylase_ACP-bd"/>
</dbReference>
<dbReference type="SMART" id="SM00826">
    <property type="entry name" value="PKS_DH"/>
    <property type="match status" value="1"/>
</dbReference>
<feature type="region of interest" description="C-terminal hotdog fold" evidence="9">
    <location>
        <begin position="1112"/>
        <end position="1258"/>
    </location>
</feature>
<dbReference type="InterPro" id="IPR000873">
    <property type="entry name" value="AMP-dep_synth/lig_dom"/>
</dbReference>
<dbReference type="Gene3D" id="3.40.50.720">
    <property type="entry name" value="NAD(P)-binding Rossmann-like Domain"/>
    <property type="match status" value="2"/>
</dbReference>
<evidence type="ECO:0000259" key="13">
    <source>
        <dbReference type="PROSITE" id="PS52019"/>
    </source>
</evidence>
<dbReference type="PANTHER" id="PTHR43775:SF20">
    <property type="entry name" value="HYBRID PKS-NRPS SYNTHETASE APDA"/>
    <property type="match status" value="1"/>
</dbReference>
<dbReference type="Pfam" id="PF08242">
    <property type="entry name" value="Methyltransf_12"/>
    <property type="match status" value="1"/>
</dbReference>
<evidence type="ECO:0000256" key="9">
    <source>
        <dbReference type="PROSITE-ProRule" id="PRU01363"/>
    </source>
</evidence>
<dbReference type="PROSITE" id="PS00012">
    <property type="entry name" value="PHOSPHOPANTETHEINE"/>
    <property type="match status" value="1"/>
</dbReference>
<organism evidence="14 15">
    <name type="scientific">Monosporascus ibericus</name>
    <dbReference type="NCBI Taxonomy" id="155417"/>
    <lineage>
        <taxon>Eukaryota</taxon>
        <taxon>Fungi</taxon>
        <taxon>Dikarya</taxon>
        <taxon>Ascomycota</taxon>
        <taxon>Pezizomycotina</taxon>
        <taxon>Sordariomycetes</taxon>
        <taxon>Xylariomycetidae</taxon>
        <taxon>Xylariales</taxon>
        <taxon>Xylariales incertae sedis</taxon>
        <taxon>Monosporascus</taxon>
    </lineage>
</organism>
<dbReference type="Gene3D" id="3.30.559.10">
    <property type="entry name" value="Chloramphenicol acetyltransferase-like domain"/>
    <property type="match status" value="1"/>
</dbReference>
<dbReference type="Gene3D" id="3.30.559.30">
    <property type="entry name" value="Nonribosomal peptide synthetase, condensation domain"/>
    <property type="match status" value="1"/>
</dbReference>
<dbReference type="InterPro" id="IPR016039">
    <property type="entry name" value="Thiolase-like"/>
</dbReference>
<dbReference type="CDD" id="cd19532">
    <property type="entry name" value="C_PKS-NRPS"/>
    <property type="match status" value="1"/>
</dbReference>
<dbReference type="Pfam" id="PF00109">
    <property type="entry name" value="ketoacyl-synt"/>
    <property type="match status" value="1"/>
</dbReference>
<dbReference type="SUPFAM" id="SSF53335">
    <property type="entry name" value="S-adenosyl-L-methionine-dependent methyltransferases"/>
    <property type="match status" value="1"/>
</dbReference>